<name>A0A0S4KU64_9BACT</name>
<dbReference type="SUPFAM" id="SSF52518">
    <property type="entry name" value="Thiamin diphosphate-binding fold (THDP-binding)"/>
    <property type="match status" value="1"/>
</dbReference>
<evidence type="ECO:0000259" key="4">
    <source>
        <dbReference type="Pfam" id="PF00676"/>
    </source>
</evidence>
<dbReference type="EMBL" id="LN885086">
    <property type="protein sequence ID" value="CUQ65924.1"/>
    <property type="molecule type" value="Genomic_DNA"/>
</dbReference>
<dbReference type="GO" id="GO:0006086">
    <property type="term" value="P:pyruvate decarboxylation to acetyl-CoA"/>
    <property type="evidence" value="ECO:0007669"/>
    <property type="project" value="TreeGrafter"/>
</dbReference>
<dbReference type="Pfam" id="PF00676">
    <property type="entry name" value="E1_dh"/>
    <property type="match status" value="1"/>
</dbReference>
<evidence type="ECO:0000256" key="2">
    <source>
        <dbReference type="ARBA" id="ARBA00023002"/>
    </source>
</evidence>
<keyword evidence="2 5" id="KW-0560">Oxidoreductase</keyword>
<dbReference type="InterPro" id="IPR050642">
    <property type="entry name" value="PDH_E1_Alpha_Subunit"/>
</dbReference>
<dbReference type="AlphaFoldDB" id="A0A0S4KU64"/>
<comment type="cofactor">
    <cofactor evidence="1">
        <name>thiamine diphosphate</name>
        <dbReference type="ChEBI" id="CHEBI:58937"/>
    </cofactor>
</comment>
<keyword evidence="5" id="KW-0670">Pyruvate</keyword>
<sequence length="333" mass="36901">MDRADVVSDIKRAEWLQMYYYLRLTRSLEDRISALYRQGRIVGGCYTSHGMEAIAVGYASALERDDVIAPFHRDMGAFLIRGITPGEVLAQYLGKRTGPTKGKDGNVHMGDLKRGIIGFVSHLADNLPVAAGAALAFKIRGERRVVFTGTGDGGTSRGDFHEAMNFASVRKLPVVFFCNNNQYAYSTPIRLQMAIADVVDRAKAYGMPGEIVDGNDVAAVFLAAKRAIARARAGEGPTFLEFKTMRMHGHSEHDAAKYVPRELLEEWKKKDPILRAEQRLLELGYADEAHFREVGLRVQKEIDAGLEFAEQSPLPEGREVLEGVFANPDEVEP</sequence>
<dbReference type="RefSeq" id="WP_062483623.1">
    <property type="nucleotide sequence ID" value="NZ_LN885086.1"/>
</dbReference>
<accession>A0A0S4KU64</accession>
<dbReference type="GO" id="GO:0004739">
    <property type="term" value="F:pyruvate dehydrogenase (acetyl-transferring) activity"/>
    <property type="evidence" value="ECO:0007669"/>
    <property type="project" value="UniProtKB-EC"/>
</dbReference>
<dbReference type="Proteomes" id="UP000066284">
    <property type="component" value="Chromosome 1"/>
</dbReference>
<dbReference type="Gene3D" id="3.40.50.970">
    <property type="match status" value="1"/>
</dbReference>
<feature type="domain" description="Dehydrogenase E1 component" evidence="4">
    <location>
        <begin position="23"/>
        <end position="315"/>
    </location>
</feature>
<keyword evidence="3" id="KW-0786">Thiamine pyrophosphate</keyword>
<reference evidence="6" key="1">
    <citation type="submission" date="2015-09" db="EMBL/GenBank/DDBJ databases">
        <authorList>
            <person name="Daims H."/>
        </authorList>
    </citation>
    <scope>NUCLEOTIDE SEQUENCE [LARGE SCALE GENOMIC DNA]</scope>
</reference>
<dbReference type="OrthoDB" id="9766715at2"/>
<dbReference type="PANTHER" id="PTHR11516:SF41">
    <property type="entry name" value="3-METHYL-2-OXOBUTANOATE DEHYDROGENASE SUBUNIT ALPHA"/>
    <property type="match status" value="1"/>
</dbReference>
<organism evidence="5 6">
    <name type="scientific">Candidatus Nitrospira inopinata</name>
    <dbReference type="NCBI Taxonomy" id="1715989"/>
    <lineage>
        <taxon>Bacteria</taxon>
        <taxon>Pseudomonadati</taxon>
        <taxon>Nitrospirota</taxon>
        <taxon>Nitrospiria</taxon>
        <taxon>Nitrospirales</taxon>
        <taxon>Nitrospiraceae</taxon>
        <taxon>Nitrospira</taxon>
    </lineage>
</organism>
<evidence type="ECO:0000256" key="3">
    <source>
        <dbReference type="ARBA" id="ARBA00023052"/>
    </source>
</evidence>
<protein>
    <submittedName>
        <fullName evidence="5">Putative Pyruvate dehydrogenase E1 component, subunit alpha</fullName>
        <ecNumber evidence="5">1.2.4.1</ecNumber>
    </submittedName>
</protein>
<dbReference type="STRING" id="1715989.NITINOP_0949"/>
<evidence type="ECO:0000313" key="6">
    <source>
        <dbReference type="Proteomes" id="UP000066284"/>
    </source>
</evidence>
<dbReference type="CDD" id="cd02000">
    <property type="entry name" value="TPP_E1_PDC_ADC_BCADC"/>
    <property type="match status" value="1"/>
</dbReference>
<gene>
    <name evidence="5" type="ORF">NITINOP_0949</name>
</gene>
<dbReference type="InterPro" id="IPR001017">
    <property type="entry name" value="DH_E1"/>
</dbReference>
<dbReference type="EC" id="1.2.4.1" evidence="5"/>
<dbReference type="PANTHER" id="PTHR11516">
    <property type="entry name" value="PYRUVATE DEHYDROGENASE E1 COMPONENT, ALPHA SUBUNIT BACTERIAL AND ORGANELLAR"/>
    <property type="match status" value="1"/>
</dbReference>
<evidence type="ECO:0000256" key="1">
    <source>
        <dbReference type="ARBA" id="ARBA00001964"/>
    </source>
</evidence>
<dbReference type="KEGG" id="nio:NITINOP_0949"/>
<dbReference type="InterPro" id="IPR029061">
    <property type="entry name" value="THDP-binding"/>
</dbReference>
<evidence type="ECO:0000313" key="5">
    <source>
        <dbReference type="EMBL" id="CUQ65924.1"/>
    </source>
</evidence>
<keyword evidence="6" id="KW-1185">Reference proteome</keyword>
<proteinExistence type="predicted"/>